<comment type="caution">
    <text evidence="10">The sequence shown here is derived from an EMBL/GenBank/DDBJ whole genome shotgun (WGS) entry which is preliminary data.</text>
</comment>
<protein>
    <submittedName>
        <fullName evidence="10">Uncharacterized protein</fullName>
    </submittedName>
</protein>
<dbReference type="InterPro" id="IPR013128">
    <property type="entry name" value="Peptidase_C1A"/>
</dbReference>
<dbReference type="Proteomes" id="UP001632038">
    <property type="component" value="Unassembled WGS sequence"/>
</dbReference>
<feature type="chain" id="PRO_5044853369" evidence="7">
    <location>
        <begin position="31"/>
        <end position="351"/>
    </location>
</feature>
<keyword evidence="5" id="KW-0788">Thiol protease</keyword>
<dbReference type="SUPFAM" id="SSF54001">
    <property type="entry name" value="Cysteine proteinases"/>
    <property type="match status" value="1"/>
</dbReference>
<dbReference type="InterPro" id="IPR025661">
    <property type="entry name" value="Pept_asp_AS"/>
</dbReference>
<dbReference type="SMART" id="SM00848">
    <property type="entry name" value="Inhibitor_I29"/>
    <property type="match status" value="1"/>
</dbReference>
<accession>A0ABD3CCH0</accession>
<feature type="signal peptide" evidence="7">
    <location>
        <begin position="1"/>
        <end position="30"/>
    </location>
</feature>
<evidence type="ECO:0000256" key="3">
    <source>
        <dbReference type="ARBA" id="ARBA00022729"/>
    </source>
</evidence>
<feature type="domain" description="Peptidase C1A papain C-terminal" evidence="8">
    <location>
        <begin position="142"/>
        <end position="350"/>
    </location>
</feature>
<evidence type="ECO:0000256" key="5">
    <source>
        <dbReference type="ARBA" id="ARBA00022807"/>
    </source>
</evidence>
<sequence length="351" mass="39639">MPYKLIPNMALSSLSKLCLLVTFITTTTYAGELLDVGYSPQDLESTDGLNNLFESWIEKHGKTYNSFEEKLHRFEIFKDNLKHIDDRNKVVSDYKLGLNVFSDLSHEEFKNTRLGLKIDQSMITSKYHESTQEFMYKDVNALPASVDWRKSGSVTRVKNQGQCRSCWAFSAVAAVEGINQIRTKKLVSFSEQQLIDCDTAYDRGCVSGYMENAFAYIQTNGIRTENEYPYTGKSGTCKRNKAGLVKISGFQVVPENDQESFMKALAHQPVSLAIEGYGRDFQLYKGGVFNGKCGTQLSHAVTAIGYEKDYIIVKNSWGTGWGENGYMRMLRNNGHPNGLCGIYMWASYPIM</sequence>
<feature type="domain" description="Cathepsin propeptide inhibitor" evidence="9">
    <location>
        <begin position="53"/>
        <end position="109"/>
    </location>
</feature>
<comment type="similarity">
    <text evidence="1">Belongs to the peptidase C1 family.</text>
</comment>
<evidence type="ECO:0000256" key="1">
    <source>
        <dbReference type="ARBA" id="ARBA00008455"/>
    </source>
</evidence>
<dbReference type="InterPro" id="IPR039417">
    <property type="entry name" value="Peptidase_C1A_papain-like"/>
</dbReference>
<evidence type="ECO:0000256" key="6">
    <source>
        <dbReference type="ARBA" id="ARBA00023157"/>
    </source>
</evidence>
<dbReference type="FunFam" id="3.90.70.10:FF:000067">
    <property type="entry name" value="Senescence-specific cysteine protease"/>
    <property type="match status" value="1"/>
</dbReference>
<evidence type="ECO:0000259" key="9">
    <source>
        <dbReference type="SMART" id="SM00848"/>
    </source>
</evidence>
<name>A0ABD3CCH0_9LAMI</name>
<dbReference type="PRINTS" id="PR00705">
    <property type="entry name" value="PAPAIN"/>
</dbReference>
<evidence type="ECO:0000256" key="7">
    <source>
        <dbReference type="SAM" id="SignalP"/>
    </source>
</evidence>
<dbReference type="GO" id="GO:0006508">
    <property type="term" value="P:proteolysis"/>
    <property type="evidence" value="ECO:0007669"/>
    <property type="project" value="UniProtKB-KW"/>
</dbReference>
<keyword evidence="4" id="KW-0378">Hydrolase</keyword>
<dbReference type="Pfam" id="PF00112">
    <property type="entry name" value="Peptidase_C1"/>
    <property type="match status" value="1"/>
</dbReference>
<dbReference type="AlphaFoldDB" id="A0ABD3CCH0"/>
<evidence type="ECO:0000313" key="11">
    <source>
        <dbReference type="Proteomes" id="UP001632038"/>
    </source>
</evidence>
<dbReference type="Gene3D" id="3.90.70.10">
    <property type="entry name" value="Cysteine proteinases"/>
    <property type="match status" value="1"/>
</dbReference>
<dbReference type="InterPro" id="IPR013201">
    <property type="entry name" value="Prot_inhib_I29"/>
</dbReference>
<evidence type="ECO:0000256" key="4">
    <source>
        <dbReference type="ARBA" id="ARBA00022801"/>
    </source>
</evidence>
<reference evidence="11" key="1">
    <citation type="journal article" date="2024" name="IScience">
        <title>Strigolactones Initiate the Formation of Haustorium-like Structures in Castilleja.</title>
        <authorList>
            <person name="Buerger M."/>
            <person name="Peterson D."/>
            <person name="Chory J."/>
        </authorList>
    </citation>
    <scope>NUCLEOTIDE SEQUENCE [LARGE SCALE GENOMIC DNA]</scope>
</reference>
<keyword evidence="11" id="KW-1185">Reference proteome</keyword>
<keyword evidence="6" id="KW-1015">Disulfide bond</keyword>
<dbReference type="PROSITE" id="PS00640">
    <property type="entry name" value="THIOL_PROTEASE_ASN"/>
    <property type="match status" value="1"/>
</dbReference>
<dbReference type="Pfam" id="PF08246">
    <property type="entry name" value="Inhibitor_I29"/>
    <property type="match status" value="1"/>
</dbReference>
<proteinExistence type="inferred from homology"/>
<dbReference type="GO" id="GO:0008234">
    <property type="term" value="F:cysteine-type peptidase activity"/>
    <property type="evidence" value="ECO:0007669"/>
    <property type="project" value="UniProtKB-KW"/>
</dbReference>
<evidence type="ECO:0000259" key="8">
    <source>
        <dbReference type="SMART" id="SM00645"/>
    </source>
</evidence>
<dbReference type="EMBL" id="JAVIJP010000039">
    <property type="protein sequence ID" value="KAL3627254.1"/>
    <property type="molecule type" value="Genomic_DNA"/>
</dbReference>
<evidence type="ECO:0000313" key="10">
    <source>
        <dbReference type="EMBL" id="KAL3627254.1"/>
    </source>
</evidence>
<dbReference type="SMART" id="SM00645">
    <property type="entry name" value="Pept_C1"/>
    <property type="match status" value="1"/>
</dbReference>
<keyword evidence="2" id="KW-0645">Protease</keyword>
<evidence type="ECO:0000256" key="2">
    <source>
        <dbReference type="ARBA" id="ARBA00022670"/>
    </source>
</evidence>
<keyword evidence="3 7" id="KW-0732">Signal</keyword>
<dbReference type="CDD" id="cd02248">
    <property type="entry name" value="Peptidase_C1A"/>
    <property type="match status" value="1"/>
</dbReference>
<organism evidence="10 11">
    <name type="scientific">Castilleja foliolosa</name>
    <dbReference type="NCBI Taxonomy" id="1961234"/>
    <lineage>
        <taxon>Eukaryota</taxon>
        <taxon>Viridiplantae</taxon>
        <taxon>Streptophyta</taxon>
        <taxon>Embryophyta</taxon>
        <taxon>Tracheophyta</taxon>
        <taxon>Spermatophyta</taxon>
        <taxon>Magnoliopsida</taxon>
        <taxon>eudicotyledons</taxon>
        <taxon>Gunneridae</taxon>
        <taxon>Pentapetalae</taxon>
        <taxon>asterids</taxon>
        <taxon>lamiids</taxon>
        <taxon>Lamiales</taxon>
        <taxon>Orobanchaceae</taxon>
        <taxon>Pedicularideae</taxon>
        <taxon>Castillejinae</taxon>
        <taxon>Castilleja</taxon>
    </lineage>
</organism>
<gene>
    <name evidence="10" type="ORF">CASFOL_028617</name>
</gene>
<dbReference type="InterPro" id="IPR038765">
    <property type="entry name" value="Papain-like_cys_pep_sf"/>
</dbReference>
<dbReference type="InterPro" id="IPR000668">
    <property type="entry name" value="Peptidase_C1A_C"/>
</dbReference>
<dbReference type="PANTHER" id="PTHR12411">
    <property type="entry name" value="CYSTEINE PROTEASE FAMILY C1-RELATED"/>
    <property type="match status" value="1"/>
</dbReference>